<accession>A0A4S8PJG7</accession>
<gene>
    <name evidence="1" type="ORF">FAA86_23320</name>
</gene>
<name>A0A4S8PJG7_9HYPH</name>
<evidence type="ECO:0000313" key="2">
    <source>
        <dbReference type="Proteomes" id="UP000307378"/>
    </source>
</evidence>
<dbReference type="Proteomes" id="UP000307378">
    <property type="component" value="Unassembled WGS sequence"/>
</dbReference>
<proteinExistence type="predicted"/>
<organism evidence="1 2">
    <name type="scientific">Rhizobium rosettiformans W3</name>
    <dbReference type="NCBI Taxonomy" id="538378"/>
    <lineage>
        <taxon>Bacteria</taxon>
        <taxon>Pseudomonadati</taxon>
        <taxon>Pseudomonadota</taxon>
        <taxon>Alphaproteobacteria</taxon>
        <taxon>Hyphomicrobiales</taxon>
        <taxon>Rhizobiaceae</taxon>
        <taxon>Rhizobium/Agrobacterium group</taxon>
        <taxon>Rhizobium</taxon>
    </lineage>
</organism>
<protein>
    <submittedName>
        <fullName evidence="1">Uncharacterized protein</fullName>
    </submittedName>
</protein>
<evidence type="ECO:0000313" key="1">
    <source>
        <dbReference type="EMBL" id="THV29855.1"/>
    </source>
</evidence>
<sequence length="333" mass="38567">MMNANPFRPGEHWGGGRLDRSVLPGGQLTISPDWEVDGPKVVVMKPVTPESERVYLPMPVVLPCRMKVKQYVDGRVHREGLGDEARKLYNAMSFKVLRDGRGFNTFVTVTAWYLGVTSHAEFGELISVMNKAIAGWLKARPKRTARFHLTEEVEHSYIYVLERSGYEHGLHFHLLCSIPPSVRKEFRTFLANWWEAQAGLDVPTNAVQVQGFDSGGPVGHYVRQSIKFRYMMKTIRPGVVCFDQEGRQRYAVEFMKPWFRRGVRPDLLPIRTRQLYGISRDLDVQARKVWGEQVGWTYHSKVDQGRFDELYNGSEVAAWQARFIDEPDWWKRY</sequence>
<reference evidence="1 2" key="1">
    <citation type="submission" date="2019-04" db="EMBL/GenBank/DDBJ databases">
        <title>genome sequence of strain W3.</title>
        <authorList>
            <person name="Gao J."/>
            <person name="Sun J."/>
        </authorList>
    </citation>
    <scope>NUCLEOTIDE SEQUENCE [LARGE SCALE GENOMIC DNA]</scope>
    <source>
        <strain evidence="1 2">W3</strain>
    </source>
</reference>
<dbReference type="RefSeq" id="WP_136543606.1">
    <property type="nucleotide sequence ID" value="NZ_STGU01000030.1"/>
</dbReference>
<comment type="caution">
    <text evidence="1">The sequence shown here is derived from an EMBL/GenBank/DDBJ whole genome shotgun (WGS) entry which is preliminary data.</text>
</comment>
<dbReference type="AlphaFoldDB" id="A0A4S8PJG7"/>
<dbReference type="EMBL" id="STGU01000030">
    <property type="protein sequence ID" value="THV29855.1"/>
    <property type="molecule type" value="Genomic_DNA"/>
</dbReference>